<dbReference type="AlphaFoldDB" id="A0A9D2JCM2"/>
<organism evidence="1 2">
    <name type="scientific">Candidatus Olsenella pullistercoris</name>
    <dbReference type="NCBI Taxonomy" id="2838712"/>
    <lineage>
        <taxon>Bacteria</taxon>
        <taxon>Bacillati</taxon>
        <taxon>Actinomycetota</taxon>
        <taxon>Coriobacteriia</taxon>
        <taxon>Coriobacteriales</taxon>
        <taxon>Atopobiaceae</taxon>
        <taxon>Olsenella</taxon>
    </lineage>
</organism>
<dbReference type="Gene3D" id="3.40.50.300">
    <property type="entry name" value="P-loop containing nucleotide triphosphate hydrolases"/>
    <property type="match status" value="1"/>
</dbReference>
<dbReference type="InterPro" id="IPR027417">
    <property type="entry name" value="P-loop_NTPase"/>
</dbReference>
<evidence type="ECO:0000313" key="2">
    <source>
        <dbReference type="Proteomes" id="UP000824062"/>
    </source>
</evidence>
<dbReference type="NCBIfam" id="NF006745">
    <property type="entry name" value="PRK09270.1-4"/>
    <property type="match status" value="1"/>
</dbReference>
<gene>
    <name evidence="1" type="ORF">IAA19_00455</name>
</gene>
<comment type="caution">
    <text evidence="1">The sequence shown here is derived from an EMBL/GenBank/DDBJ whole genome shotgun (WGS) entry which is preliminary data.</text>
</comment>
<reference evidence="1" key="1">
    <citation type="journal article" date="2021" name="PeerJ">
        <title>Extensive microbial diversity within the chicken gut microbiome revealed by metagenomics and culture.</title>
        <authorList>
            <person name="Gilroy R."/>
            <person name="Ravi A."/>
            <person name="Getino M."/>
            <person name="Pursley I."/>
            <person name="Horton D.L."/>
            <person name="Alikhan N.F."/>
            <person name="Baker D."/>
            <person name="Gharbi K."/>
            <person name="Hall N."/>
            <person name="Watson M."/>
            <person name="Adriaenssens E.M."/>
            <person name="Foster-Nyarko E."/>
            <person name="Jarju S."/>
            <person name="Secka A."/>
            <person name="Antonio M."/>
            <person name="Oren A."/>
            <person name="Chaudhuri R.R."/>
            <person name="La Ragione R."/>
            <person name="Hildebrand F."/>
            <person name="Pallen M.J."/>
        </authorList>
    </citation>
    <scope>NUCLEOTIDE SEQUENCE</scope>
    <source>
        <strain evidence="1">ChiHjej12B11-14209</strain>
    </source>
</reference>
<keyword evidence="1" id="KW-0418">Kinase</keyword>
<dbReference type="Proteomes" id="UP000824062">
    <property type="component" value="Unassembled WGS sequence"/>
</dbReference>
<dbReference type="SUPFAM" id="SSF52540">
    <property type="entry name" value="P-loop containing nucleoside triphosphate hydrolases"/>
    <property type="match status" value="1"/>
</dbReference>
<keyword evidence="1" id="KW-0808">Transferase</keyword>
<accession>A0A9D2JCM2</accession>
<reference evidence="1" key="2">
    <citation type="submission" date="2021-04" db="EMBL/GenBank/DDBJ databases">
        <authorList>
            <person name="Gilroy R."/>
        </authorList>
    </citation>
    <scope>NUCLEOTIDE SEQUENCE</scope>
    <source>
        <strain evidence="1">ChiHjej12B11-14209</strain>
    </source>
</reference>
<dbReference type="GO" id="GO:0016301">
    <property type="term" value="F:kinase activity"/>
    <property type="evidence" value="ECO:0007669"/>
    <property type="project" value="UniProtKB-KW"/>
</dbReference>
<name>A0A9D2JCM2_9ACTN</name>
<evidence type="ECO:0000313" key="1">
    <source>
        <dbReference type="EMBL" id="HIZ45485.1"/>
    </source>
</evidence>
<protein>
    <submittedName>
        <fullName evidence="1">Nucleoside/nucleotide kinase family protein</fullName>
    </submittedName>
</protein>
<proteinExistence type="predicted"/>
<dbReference type="EMBL" id="DXBM01000009">
    <property type="protein sequence ID" value="HIZ45485.1"/>
    <property type="molecule type" value="Genomic_DNA"/>
</dbReference>
<dbReference type="PANTHER" id="PTHR10285">
    <property type="entry name" value="URIDINE KINASE"/>
    <property type="match status" value="1"/>
</dbReference>
<sequence>MRRELTVNGLPVTASFADEDVESALLPLLREIARADAARRARDDGSRRTVVLLAAPPGSGKSTLAALLEGLSREAGLVPLCSAGMDGFHFPNAYLDAHGLRSVKGAPETFDVAALTKKLAETRRAAGTVLWPSYSRVAHDVVPDSLEVTGEVVLVEGNYLLLDEPRWRDLRRWADLTVFLRADEGLLRERLVARKVAGGMARPDAEAFYETSDGPNVRRVLARSLPADVTLLLSADGRLRLAAEPR</sequence>